<dbReference type="PANTHER" id="PTHR42928:SF5">
    <property type="entry name" value="BLR1237 PROTEIN"/>
    <property type="match status" value="1"/>
</dbReference>
<evidence type="ECO:0000256" key="2">
    <source>
        <dbReference type="SAM" id="SignalP"/>
    </source>
</evidence>
<dbReference type="CDD" id="cd13578">
    <property type="entry name" value="PBP2_Bug27"/>
    <property type="match status" value="1"/>
</dbReference>
<gene>
    <name evidence="3" type="ORF">SAMN04488135_104236</name>
</gene>
<protein>
    <submittedName>
        <fullName evidence="3">Tripartite-type tricarboxylate transporter, receptor component TctC</fullName>
    </submittedName>
</protein>
<dbReference type="EMBL" id="FQXE01000004">
    <property type="protein sequence ID" value="SHH70156.1"/>
    <property type="molecule type" value="Genomic_DNA"/>
</dbReference>
<evidence type="ECO:0000313" key="3">
    <source>
        <dbReference type="EMBL" id="SHH70156.1"/>
    </source>
</evidence>
<dbReference type="Proteomes" id="UP000184226">
    <property type="component" value="Unassembled WGS sequence"/>
</dbReference>
<proteinExistence type="inferred from homology"/>
<dbReference type="OrthoDB" id="8678477at2"/>
<keyword evidence="4" id="KW-1185">Reference proteome</keyword>
<keyword evidence="3" id="KW-0675">Receptor</keyword>
<accession>A0A1M5V4N4</accession>
<feature type="chain" id="PRO_5009914346" evidence="2">
    <location>
        <begin position="24"/>
        <end position="327"/>
    </location>
</feature>
<evidence type="ECO:0000256" key="1">
    <source>
        <dbReference type="ARBA" id="ARBA00006987"/>
    </source>
</evidence>
<dbReference type="PANTHER" id="PTHR42928">
    <property type="entry name" value="TRICARBOXYLATE-BINDING PROTEIN"/>
    <property type="match status" value="1"/>
</dbReference>
<dbReference type="Gene3D" id="3.40.190.150">
    <property type="entry name" value="Bordetella uptake gene, domain 1"/>
    <property type="match status" value="1"/>
</dbReference>
<keyword evidence="2" id="KW-0732">Signal</keyword>
<comment type="similarity">
    <text evidence="1">Belongs to the UPF0065 (bug) family.</text>
</comment>
<sequence length="327" mass="34200">MKKLSGLAAAACCVCMAAPAAFAQDGAAGYPNKTIKIVVPFPAGGTSDVLARLVGQKLSEAWGQSVVVDNRSGANGNIGADYVVRSPADGYTLLLIDMGNLTISPSIYPNMPFNPAKDLAPVTMLAYSPHLLVTTKALPVKTQEELVAYAKSKKGQLNFAAAAGIGSAPHMAGVLFAQKSGIDWGYIPYKGGAQALTDLVGGQVDVTTNGMVATYPHVKSGKIRLLAVTSSKRLAQLPDVPTVSEMIPGFLTGSWQGVMAPAGTPKPIIDKLSAEMARIVEMPEIQEKLATLGAEPLTNSPEEFGAWVHEQVASWRKVVDAAGIKVE</sequence>
<dbReference type="InterPro" id="IPR005064">
    <property type="entry name" value="BUG"/>
</dbReference>
<dbReference type="Gene3D" id="3.40.190.10">
    <property type="entry name" value="Periplasmic binding protein-like II"/>
    <property type="match status" value="1"/>
</dbReference>
<dbReference type="InterPro" id="IPR042100">
    <property type="entry name" value="Bug_dom1"/>
</dbReference>
<reference evidence="3 4" key="1">
    <citation type="submission" date="2016-11" db="EMBL/GenBank/DDBJ databases">
        <authorList>
            <person name="Jaros S."/>
            <person name="Januszkiewicz K."/>
            <person name="Wedrychowicz H."/>
        </authorList>
    </citation>
    <scope>NUCLEOTIDE SEQUENCE [LARGE SCALE GENOMIC DNA]</scope>
    <source>
        <strain evidence="3 4">CGMCC 1.10190</strain>
    </source>
</reference>
<evidence type="ECO:0000313" key="4">
    <source>
        <dbReference type="Proteomes" id="UP000184226"/>
    </source>
</evidence>
<organism evidence="3 4">
    <name type="scientific">Pollutimonas bauzanensis</name>
    <dbReference type="NCBI Taxonomy" id="658167"/>
    <lineage>
        <taxon>Bacteria</taxon>
        <taxon>Pseudomonadati</taxon>
        <taxon>Pseudomonadota</taxon>
        <taxon>Betaproteobacteria</taxon>
        <taxon>Burkholderiales</taxon>
        <taxon>Alcaligenaceae</taxon>
        <taxon>Pollutimonas</taxon>
    </lineage>
</organism>
<dbReference type="Pfam" id="PF03401">
    <property type="entry name" value="TctC"/>
    <property type="match status" value="1"/>
</dbReference>
<feature type="signal peptide" evidence="2">
    <location>
        <begin position="1"/>
        <end position="23"/>
    </location>
</feature>
<dbReference type="AlphaFoldDB" id="A0A1M5V4N4"/>
<dbReference type="STRING" id="658167.SAMN04488135_104236"/>
<dbReference type="RefSeq" id="WP_073102905.1">
    <property type="nucleotide sequence ID" value="NZ_FQXE01000004.1"/>
</dbReference>
<dbReference type="PIRSF" id="PIRSF017082">
    <property type="entry name" value="YflP"/>
    <property type="match status" value="1"/>
</dbReference>
<name>A0A1M5V4N4_9BURK</name>
<dbReference type="SUPFAM" id="SSF53850">
    <property type="entry name" value="Periplasmic binding protein-like II"/>
    <property type="match status" value="1"/>
</dbReference>